<evidence type="ECO:0000256" key="6">
    <source>
        <dbReference type="ARBA" id="ARBA00022989"/>
    </source>
</evidence>
<keyword evidence="7 11" id="KW-0472">Membrane</keyword>
<dbReference type="Gene3D" id="3.30.300.30">
    <property type="match status" value="1"/>
</dbReference>
<evidence type="ECO:0000256" key="2">
    <source>
        <dbReference type="ARBA" id="ARBA00004651"/>
    </source>
</evidence>
<evidence type="ECO:0000259" key="12">
    <source>
        <dbReference type="Pfam" id="PF01514"/>
    </source>
</evidence>
<name>A0A2Z6DZI8_HYDTE</name>
<dbReference type="PANTHER" id="PTHR30046:SF0">
    <property type="entry name" value="FLAGELLAR M-RING PROTEIN"/>
    <property type="match status" value="1"/>
</dbReference>
<dbReference type="GO" id="GO:0009431">
    <property type="term" value="C:bacterial-type flagellum basal body, MS ring"/>
    <property type="evidence" value="ECO:0007669"/>
    <property type="project" value="InterPro"/>
</dbReference>
<dbReference type="NCBIfam" id="TIGR00206">
    <property type="entry name" value="fliF"/>
    <property type="match status" value="1"/>
</dbReference>
<dbReference type="InterPro" id="IPR006182">
    <property type="entry name" value="FliF_N_dom"/>
</dbReference>
<dbReference type="AlphaFoldDB" id="A0A2Z6DZI8"/>
<evidence type="ECO:0000256" key="11">
    <source>
        <dbReference type="SAM" id="Phobius"/>
    </source>
</evidence>
<dbReference type="RefSeq" id="WP_145981804.1">
    <property type="nucleotide sequence ID" value="NZ_AP018558.1"/>
</dbReference>
<evidence type="ECO:0000256" key="9">
    <source>
        <dbReference type="PIRNR" id="PIRNR004862"/>
    </source>
</evidence>
<sequence length="598" mass="64544">MAEATAEIGLNAAGGAAQGGTPEAATKPAPWQPFVDRVAAWSPQQKLAAGSALALALAMLVGVWLWSQPADQAVLFSNLDPQDGGAIVEQLKQQNIPYELAQGGSTILVPAQQVHELRLRFAAQGLPKGGTVGFELLDQQKLGITQFAEQVNYQRALEGELARSIATLAAVTQARVHLAIPKRTSFLRDQQKPTASVVLHLRPGRFLDETQIAGIRHLVASSIPNMDPADVSIVDQNGKLLTMAPDPLSQTLSAKQLAYRHELENRYRERIESLLAPVVGKPNFRAEVSLELDFDRIERTAETYRPNPAPNQAIRSQEIHEKFGNDALPQGVPGALTNQPPVPATAPITNPEVPPTGSATGVQRERSATINYELDRTIEHVQKAQGAIKKLAVAVVVNQKREKTKEGEVVIPSDAELQQLEQLVKSALGFDPNRGDTITVRGVLFSDLPETDNRAWWQKLLEDPEMLEIVRELLRFLTVVIALTLIYFGVIRPLLRAVAPPKDEGKTEEEAGTAAASHAAGGAATAETQGGAPTAQSGSTLVGGEGGKTPDALVHLSQLTPADPFEEKLATLRELTQTNPKLMANLIKEWLEGEEKKS</sequence>
<dbReference type="KEGG" id="htl:HPTL_1496"/>
<dbReference type="Pfam" id="PF01514">
    <property type="entry name" value="YscJ_FliF"/>
    <property type="match status" value="1"/>
</dbReference>
<dbReference type="PIRSF" id="PIRSF004862">
    <property type="entry name" value="FliF"/>
    <property type="match status" value="1"/>
</dbReference>
<dbReference type="InterPro" id="IPR013556">
    <property type="entry name" value="Flag_M-ring_C"/>
</dbReference>
<comment type="subcellular location">
    <subcellularLocation>
        <location evidence="1 9">Bacterial flagellum basal body</location>
    </subcellularLocation>
    <subcellularLocation>
        <location evidence="2">Cell membrane</location>
        <topology evidence="2">Multi-pass membrane protein</topology>
    </subcellularLocation>
</comment>
<gene>
    <name evidence="14" type="primary">fliF</name>
    <name evidence="14" type="ORF">HPTL_1496</name>
</gene>
<evidence type="ECO:0000256" key="7">
    <source>
        <dbReference type="ARBA" id="ARBA00023136"/>
    </source>
</evidence>
<feature type="transmembrane region" description="Helical" evidence="11">
    <location>
        <begin position="47"/>
        <end position="66"/>
    </location>
</feature>
<dbReference type="GO" id="GO:0005886">
    <property type="term" value="C:plasma membrane"/>
    <property type="evidence" value="ECO:0007669"/>
    <property type="project" value="UniProtKB-SubCell"/>
</dbReference>
<dbReference type="GO" id="GO:0003774">
    <property type="term" value="F:cytoskeletal motor activity"/>
    <property type="evidence" value="ECO:0007669"/>
    <property type="project" value="InterPro"/>
</dbReference>
<comment type="function">
    <text evidence="9">The M ring may be actively involved in energy transduction.</text>
</comment>
<keyword evidence="4" id="KW-1003">Cell membrane</keyword>
<evidence type="ECO:0000256" key="1">
    <source>
        <dbReference type="ARBA" id="ARBA00004117"/>
    </source>
</evidence>
<dbReference type="InterPro" id="IPR045851">
    <property type="entry name" value="AMP-bd_C_sf"/>
</dbReference>
<evidence type="ECO:0000313" key="15">
    <source>
        <dbReference type="Proteomes" id="UP000262004"/>
    </source>
</evidence>
<dbReference type="Proteomes" id="UP000262004">
    <property type="component" value="Chromosome"/>
</dbReference>
<feature type="domain" description="Flagellar M-ring C-terminal" evidence="13">
    <location>
        <begin position="275"/>
        <end position="445"/>
    </location>
</feature>
<dbReference type="InterPro" id="IPR000067">
    <property type="entry name" value="FlgMring_FliF"/>
</dbReference>
<evidence type="ECO:0000256" key="10">
    <source>
        <dbReference type="SAM" id="MobiDB-lite"/>
    </source>
</evidence>
<evidence type="ECO:0000256" key="3">
    <source>
        <dbReference type="ARBA" id="ARBA00007971"/>
    </source>
</evidence>
<evidence type="ECO:0000313" key="14">
    <source>
        <dbReference type="EMBL" id="BBD77758.1"/>
    </source>
</evidence>
<dbReference type="PRINTS" id="PR01009">
    <property type="entry name" value="FLGMRINGFLIF"/>
</dbReference>
<keyword evidence="6 11" id="KW-1133">Transmembrane helix</keyword>
<protein>
    <recommendedName>
        <fullName evidence="9">Flagellar M-ring protein</fullName>
    </recommendedName>
</protein>
<feature type="transmembrane region" description="Helical" evidence="11">
    <location>
        <begin position="473"/>
        <end position="495"/>
    </location>
</feature>
<organism evidence="14 15">
    <name type="scientific">Hydrogenophilus thermoluteolus</name>
    <name type="common">Pseudomonas hydrogenothermophila</name>
    <dbReference type="NCBI Taxonomy" id="297"/>
    <lineage>
        <taxon>Bacteria</taxon>
        <taxon>Pseudomonadati</taxon>
        <taxon>Pseudomonadota</taxon>
        <taxon>Hydrogenophilia</taxon>
        <taxon>Hydrogenophilales</taxon>
        <taxon>Hydrogenophilaceae</taxon>
        <taxon>Hydrogenophilus</taxon>
    </lineage>
</organism>
<dbReference type="PANTHER" id="PTHR30046">
    <property type="entry name" value="FLAGELLAR M-RING PROTEIN"/>
    <property type="match status" value="1"/>
</dbReference>
<dbReference type="GO" id="GO:0071973">
    <property type="term" value="P:bacterial-type flagellum-dependent cell motility"/>
    <property type="evidence" value="ECO:0007669"/>
    <property type="project" value="InterPro"/>
</dbReference>
<keyword evidence="15" id="KW-1185">Reference proteome</keyword>
<dbReference type="EMBL" id="AP018558">
    <property type="protein sequence ID" value="BBD77758.1"/>
    <property type="molecule type" value="Genomic_DNA"/>
</dbReference>
<evidence type="ECO:0000259" key="13">
    <source>
        <dbReference type="Pfam" id="PF08345"/>
    </source>
</evidence>
<feature type="region of interest" description="Disordered" evidence="10">
    <location>
        <begin position="503"/>
        <end position="547"/>
    </location>
</feature>
<comment type="similarity">
    <text evidence="3 9">Belongs to the FliF family.</text>
</comment>
<evidence type="ECO:0000256" key="8">
    <source>
        <dbReference type="ARBA" id="ARBA00023143"/>
    </source>
</evidence>
<proteinExistence type="inferred from homology"/>
<feature type="domain" description="Flagellar M-ring N-terminal" evidence="12">
    <location>
        <begin position="70"/>
        <end position="242"/>
    </location>
</feature>
<evidence type="ECO:0000256" key="4">
    <source>
        <dbReference type="ARBA" id="ARBA00022475"/>
    </source>
</evidence>
<feature type="compositionally biased region" description="Low complexity" evidence="10">
    <location>
        <begin position="512"/>
        <end position="535"/>
    </location>
</feature>
<accession>A0A2Z6DZI8</accession>
<keyword evidence="14" id="KW-0969">Cilium</keyword>
<keyword evidence="5 11" id="KW-0812">Transmembrane</keyword>
<dbReference type="Pfam" id="PF08345">
    <property type="entry name" value="YscJ_FliF_C"/>
    <property type="match status" value="1"/>
</dbReference>
<keyword evidence="14" id="KW-0966">Cell projection</keyword>
<dbReference type="InterPro" id="IPR043427">
    <property type="entry name" value="YscJ/FliF"/>
</dbReference>
<evidence type="ECO:0000256" key="5">
    <source>
        <dbReference type="ARBA" id="ARBA00022692"/>
    </source>
</evidence>
<keyword evidence="8 9" id="KW-0975">Bacterial flagellum</keyword>
<reference evidence="14 15" key="1">
    <citation type="submission" date="2018-04" db="EMBL/GenBank/DDBJ databases">
        <title>Complete genome sequence of Hydrogenophilus thermoluteolus TH-1.</title>
        <authorList>
            <person name="Arai H."/>
        </authorList>
    </citation>
    <scope>NUCLEOTIDE SEQUENCE [LARGE SCALE GENOMIC DNA]</scope>
    <source>
        <strain evidence="14 15">TH-1</strain>
    </source>
</reference>
<keyword evidence="14" id="KW-0282">Flagellum</keyword>